<gene>
    <name evidence="2" type="ORF">Shyd_85590</name>
</gene>
<evidence type="ECO:0000313" key="3">
    <source>
        <dbReference type="Proteomes" id="UP001052739"/>
    </source>
</evidence>
<dbReference type="Pfam" id="PF13276">
    <property type="entry name" value="HTH_21"/>
    <property type="match status" value="1"/>
</dbReference>
<comment type="caution">
    <text evidence="2">The sequence shown here is derived from an EMBL/GenBank/DDBJ whole genome shotgun (WGS) entry which is preliminary data.</text>
</comment>
<dbReference type="InterPro" id="IPR025948">
    <property type="entry name" value="HTH-like_dom"/>
</dbReference>
<protein>
    <recommendedName>
        <fullName evidence="1">HTH-like domain-containing protein</fullName>
    </recommendedName>
</protein>
<name>A0ABQ3PQ93_9ACTN</name>
<sequence>MAEIRAERDGAYGAPRVHAELRARGRLINRKRVTRLMRAHHIVGRHLRKKKRTTIADKASPPMPDLVMRDFTADALNTSAVSGNVRPVLMGGLSPGNVALFSWAACWSLDGMHGDFSRWRCPCNCGGKGRDDLRRHHGPSG</sequence>
<proteinExistence type="predicted"/>
<feature type="domain" description="HTH-like" evidence="1">
    <location>
        <begin position="2"/>
        <end position="50"/>
    </location>
</feature>
<accession>A0ABQ3PQ93</accession>
<keyword evidence="3" id="KW-1185">Reference proteome</keyword>
<reference evidence="2" key="1">
    <citation type="submission" date="2024-05" db="EMBL/GenBank/DDBJ databases">
        <title>Whole genome shotgun sequence of Streptomyces hydrogenans NBRC 13475.</title>
        <authorList>
            <person name="Komaki H."/>
            <person name="Tamura T."/>
        </authorList>
    </citation>
    <scope>NUCLEOTIDE SEQUENCE</scope>
    <source>
        <strain evidence="2">NBRC 13475</strain>
    </source>
</reference>
<dbReference type="EMBL" id="BNDW01000117">
    <property type="protein sequence ID" value="GHI27188.1"/>
    <property type="molecule type" value="Genomic_DNA"/>
</dbReference>
<organism evidence="2 3">
    <name type="scientific">Streptomyces hydrogenans</name>
    <dbReference type="NCBI Taxonomy" id="1873719"/>
    <lineage>
        <taxon>Bacteria</taxon>
        <taxon>Bacillati</taxon>
        <taxon>Actinomycetota</taxon>
        <taxon>Actinomycetes</taxon>
        <taxon>Kitasatosporales</taxon>
        <taxon>Streptomycetaceae</taxon>
        <taxon>Streptomyces</taxon>
    </lineage>
</organism>
<evidence type="ECO:0000313" key="2">
    <source>
        <dbReference type="EMBL" id="GHI27188.1"/>
    </source>
</evidence>
<evidence type="ECO:0000259" key="1">
    <source>
        <dbReference type="Pfam" id="PF13276"/>
    </source>
</evidence>
<dbReference type="Proteomes" id="UP001052739">
    <property type="component" value="Unassembled WGS sequence"/>
</dbReference>